<keyword evidence="1" id="KW-0472">Membrane</keyword>
<dbReference type="HAMAP" id="MF_01481">
    <property type="entry name" value="PSII_Psb27"/>
    <property type="match status" value="1"/>
</dbReference>
<evidence type="ECO:0000256" key="1">
    <source>
        <dbReference type="HAMAP-Rule" id="MF_01481"/>
    </source>
</evidence>
<dbReference type="InterPro" id="IPR038450">
    <property type="entry name" value="PSII_Psb27_sf"/>
</dbReference>
<sequence>MKAKYESLFKSLKVLKGALKGLCRSVIAFTLAALVVLGGFTPAANAALFAKKGDALSTKEIQTLVNAGLTGNYIADTTDTIKTLREAINLPEDAETRAAIKTSARYKINAYVSRYRADRDKSGLYSYTTMLTALNTLAGYYNGSIKRAIPAKVRDRLLQEFDRAETALTQGR</sequence>
<dbReference type="Gene3D" id="1.20.58.810">
    <property type="entry name" value="Photosystem II Pbs27"/>
    <property type="match status" value="1"/>
</dbReference>
<organism evidence="2 3">
    <name type="scientific">Pseudanabaena galeata UHCC 0370</name>
    <dbReference type="NCBI Taxonomy" id="3110310"/>
    <lineage>
        <taxon>Bacteria</taxon>
        <taxon>Bacillati</taxon>
        <taxon>Cyanobacteriota</taxon>
        <taxon>Cyanophyceae</taxon>
        <taxon>Pseudanabaenales</taxon>
        <taxon>Pseudanabaenaceae</taxon>
        <taxon>Pseudanabaena</taxon>
    </lineage>
</organism>
<gene>
    <name evidence="1" type="primary">psb27</name>
    <name evidence="2" type="ORF">VB774_23935</name>
</gene>
<keyword evidence="1" id="KW-0732">Signal</keyword>
<keyword evidence="1" id="KW-0793">Thylakoid</keyword>
<keyword evidence="1" id="KW-0564">Palmitate</keyword>
<proteinExistence type="inferred from homology"/>
<comment type="function">
    <text evidence="1">Plays a role in the repair and/or biogenesis of the calcium-manganese-oxide cluster on the lumenal face of the thylakoid membrane. Its presence in a photosystem II (PSII) preparation prevents binding of some small extrinsic subunits and thus assembly of calcium-manganese-oxide cluster.</text>
</comment>
<comment type="subunit">
    <text evidence="1">Monomer. Forms a complex with a monomeric, partially assembled PSII. This is probably the complex in which D1 is assembled and/or replaced.</text>
</comment>
<keyword evidence="1" id="KW-0449">Lipoprotein</keyword>
<dbReference type="EMBL" id="JAYGIE010000150">
    <property type="protein sequence ID" value="MEA5480696.1"/>
    <property type="molecule type" value="Genomic_DNA"/>
</dbReference>
<dbReference type="PANTHER" id="PTHR34041">
    <property type="entry name" value="PHOTOSYSTEM II REPAIR PROTEIN PSB27-H1, CHLOROPLASTIC"/>
    <property type="match status" value="1"/>
</dbReference>
<name>A0ABU5TRM6_9CYAN</name>
<accession>A0ABU5TRM6</accession>
<comment type="subcellular location">
    <subcellularLocation>
        <location evidence="1">Cellular thylakoid membrane</location>
        <topology evidence="1">Lipid-anchor</topology>
        <orientation evidence="1">Lumenal side</orientation>
    </subcellularLocation>
    <text evidence="1">Associated with PSII on the lumenal side of the thylakoid membrane.</text>
</comment>
<protein>
    <recommendedName>
        <fullName evidence="1">Photosystem II lipoprotein Psb27</fullName>
    </recommendedName>
    <alternativeName>
        <fullName evidence="1">Photosystem II 11 kDa protein</fullName>
    </alternativeName>
</protein>
<dbReference type="Proteomes" id="UP001301388">
    <property type="component" value="Unassembled WGS sequence"/>
</dbReference>
<reference evidence="2 3" key="1">
    <citation type="submission" date="2023-12" db="EMBL/GenBank/DDBJ databases">
        <title>Baltic Sea Cyanobacteria.</title>
        <authorList>
            <person name="Delbaje E."/>
            <person name="Fewer D.P."/>
            <person name="Shishido T.K."/>
        </authorList>
    </citation>
    <scope>NUCLEOTIDE SEQUENCE [LARGE SCALE GENOMIC DNA]</scope>
    <source>
        <strain evidence="2 3">UHCC 0370</strain>
    </source>
</reference>
<dbReference type="Pfam" id="PF13326">
    <property type="entry name" value="PSII_Pbs27"/>
    <property type="match status" value="1"/>
</dbReference>
<evidence type="ECO:0000313" key="3">
    <source>
        <dbReference type="Proteomes" id="UP001301388"/>
    </source>
</evidence>
<comment type="similarity">
    <text evidence="1">Belongs to the Psb27 family.</text>
</comment>
<evidence type="ECO:0000313" key="2">
    <source>
        <dbReference type="EMBL" id="MEA5480696.1"/>
    </source>
</evidence>
<dbReference type="RefSeq" id="WP_323263642.1">
    <property type="nucleotide sequence ID" value="NZ_JAYGIE010000150.1"/>
</dbReference>
<dbReference type="InterPro" id="IPR025585">
    <property type="entry name" value="PSII_Psb27"/>
</dbReference>
<comment type="caution">
    <text evidence="2">The sequence shown here is derived from an EMBL/GenBank/DDBJ whole genome shotgun (WGS) entry which is preliminary data.</text>
</comment>
<keyword evidence="3" id="KW-1185">Reference proteome</keyword>
<dbReference type="PANTHER" id="PTHR34041:SF1">
    <property type="entry name" value="PHOTOSYSTEM II REPAIR PROTEIN PSB27-H1, CHLOROPLASTIC"/>
    <property type="match status" value="1"/>
</dbReference>